<reference evidence="1" key="1">
    <citation type="journal article" date="2020" name="mSystems">
        <title>Genome- and Community-Level Interaction Insights into Carbon Utilization and Element Cycling Functions of Hydrothermarchaeota in Hydrothermal Sediment.</title>
        <authorList>
            <person name="Zhou Z."/>
            <person name="Liu Y."/>
            <person name="Xu W."/>
            <person name="Pan J."/>
            <person name="Luo Z.H."/>
            <person name="Li M."/>
        </authorList>
    </citation>
    <scope>NUCLEOTIDE SEQUENCE [LARGE SCALE GENOMIC DNA]</scope>
    <source>
        <strain evidence="1">SpSt-1224</strain>
    </source>
</reference>
<dbReference type="EMBL" id="DSDS01000195">
    <property type="protein sequence ID" value="HET98741.1"/>
    <property type="molecule type" value="Genomic_DNA"/>
</dbReference>
<dbReference type="AlphaFoldDB" id="A0A7C2TM15"/>
<name>A0A7C2TM15_9BACT</name>
<comment type="caution">
    <text evidence="1">The sequence shown here is derived from an EMBL/GenBank/DDBJ whole genome shotgun (WGS) entry which is preliminary data.</text>
</comment>
<proteinExistence type="predicted"/>
<sequence>MSAGTGEKAPSAEARLWEVIDRYAAMQEEHLAALGRGALRGVVQWQVERERAFNDLRRCLDALGDLGTLADRSLALRLSERIGALLARENRLQKVVRDGRKSIREQQIALRKGRRVVARLRTQPEAGAAPRFVSSTA</sequence>
<gene>
    <name evidence="1" type="ORF">ENN98_08710</name>
</gene>
<protein>
    <submittedName>
        <fullName evidence="1">Uncharacterized protein</fullName>
    </submittedName>
</protein>
<organism evidence="1">
    <name type="scientific">Desulfurivibrio alkaliphilus</name>
    <dbReference type="NCBI Taxonomy" id="427923"/>
    <lineage>
        <taxon>Bacteria</taxon>
        <taxon>Pseudomonadati</taxon>
        <taxon>Thermodesulfobacteriota</taxon>
        <taxon>Desulfobulbia</taxon>
        <taxon>Desulfobulbales</taxon>
        <taxon>Desulfobulbaceae</taxon>
        <taxon>Desulfurivibrio</taxon>
    </lineage>
</organism>
<evidence type="ECO:0000313" key="1">
    <source>
        <dbReference type="EMBL" id="HET98741.1"/>
    </source>
</evidence>
<dbReference type="Proteomes" id="UP000885986">
    <property type="component" value="Unassembled WGS sequence"/>
</dbReference>
<accession>A0A7C2TM15</accession>